<comment type="similarity">
    <text evidence="1">Belongs to the AHA1 family.</text>
</comment>
<feature type="domain" description="Activator of Hsp90 ATPase homologue 1/2-like C-terminal" evidence="2">
    <location>
        <begin position="16"/>
        <end position="146"/>
    </location>
</feature>
<organism evidence="3 4">
    <name type="scientific">Flavivirga rizhaonensis</name>
    <dbReference type="NCBI Taxonomy" id="2559571"/>
    <lineage>
        <taxon>Bacteria</taxon>
        <taxon>Pseudomonadati</taxon>
        <taxon>Bacteroidota</taxon>
        <taxon>Flavobacteriia</taxon>
        <taxon>Flavobacteriales</taxon>
        <taxon>Flavobacteriaceae</taxon>
        <taxon>Flavivirga</taxon>
    </lineage>
</organism>
<dbReference type="Proteomes" id="UP000307602">
    <property type="component" value="Unassembled WGS sequence"/>
</dbReference>
<dbReference type="InterPro" id="IPR013538">
    <property type="entry name" value="ASHA1/2-like_C"/>
</dbReference>
<reference evidence="3 4" key="1">
    <citation type="submission" date="2019-04" db="EMBL/GenBank/DDBJ databases">
        <authorList>
            <person name="Liu A."/>
        </authorList>
    </citation>
    <scope>NUCLEOTIDE SEQUENCE [LARGE SCALE GENOMIC DNA]</scope>
    <source>
        <strain evidence="3 4">RZ03</strain>
    </source>
</reference>
<evidence type="ECO:0000313" key="3">
    <source>
        <dbReference type="EMBL" id="TGV00609.1"/>
    </source>
</evidence>
<proteinExistence type="inferred from homology"/>
<name>A0A4S1DRU1_9FLAO</name>
<dbReference type="RefSeq" id="WP_135878778.1">
    <property type="nucleotide sequence ID" value="NZ_SRSO01000038.1"/>
</dbReference>
<evidence type="ECO:0000313" key="4">
    <source>
        <dbReference type="Proteomes" id="UP000307602"/>
    </source>
</evidence>
<evidence type="ECO:0000256" key="1">
    <source>
        <dbReference type="ARBA" id="ARBA00006817"/>
    </source>
</evidence>
<accession>A0A4S1DRU1</accession>
<dbReference type="Pfam" id="PF08327">
    <property type="entry name" value="AHSA1"/>
    <property type="match status" value="1"/>
</dbReference>
<sequence>MSDLKNRTLTIEKTFNAPVQLVWDAWTQSEHILKWWAPKGMDIKVIEHDFKVGGKWKYAMPMPDGNKFISEGIYKEIVTLKKIVTSADFKPMTENVELQTYFEADGENTKFVFKVIHATEAYCKQQEEMGFYNGWGSAFERLETTLKTLTS</sequence>
<comment type="caution">
    <text evidence="3">The sequence shown here is derived from an EMBL/GenBank/DDBJ whole genome shotgun (WGS) entry which is preliminary data.</text>
</comment>
<dbReference type="EMBL" id="SRSO01000038">
    <property type="protein sequence ID" value="TGV00609.1"/>
    <property type="molecule type" value="Genomic_DNA"/>
</dbReference>
<keyword evidence="4" id="KW-1185">Reference proteome</keyword>
<dbReference type="AlphaFoldDB" id="A0A4S1DRU1"/>
<dbReference type="SUPFAM" id="SSF55961">
    <property type="entry name" value="Bet v1-like"/>
    <property type="match status" value="1"/>
</dbReference>
<protein>
    <submittedName>
        <fullName evidence="3">Activator of HSP90 ATPase</fullName>
    </submittedName>
</protein>
<dbReference type="InterPro" id="IPR023393">
    <property type="entry name" value="START-like_dom_sf"/>
</dbReference>
<dbReference type="OrthoDB" id="384974at2"/>
<gene>
    <name evidence="3" type="ORF">EM932_18925</name>
</gene>
<dbReference type="Gene3D" id="3.30.530.20">
    <property type="match status" value="1"/>
</dbReference>
<evidence type="ECO:0000259" key="2">
    <source>
        <dbReference type="Pfam" id="PF08327"/>
    </source>
</evidence>